<proteinExistence type="predicted"/>
<feature type="chain" id="PRO_5037272108" description="Phospholipase/carboxylesterase/thioesterase domain-containing protein" evidence="3">
    <location>
        <begin position="25"/>
        <end position="288"/>
    </location>
</feature>
<keyword evidence="6" id="KW-1185">Reference proteome</keyword>
<dbReference type="AlphaFoldDB" id="A0A916VTG1"/>
<reference evidence="5" key="2">
    <citation type="submission" date="2020-09" db="EMBL/GenBank/DDBJ databases">
        <authorList>
            <person name="Sun Q."/>
            <person name="Zhou Y."/>
        </authorList>
    </citation>
    <scope>NUCLEOTIDE SEQUENCE</scope>
    <source>
        <strain evidence="5">CGMCC 1.15880</strain>
    </source>
</reference>
<dbReference type="PANTHER" id="PTHR43037">
    <property type="entry name" value="UNNAMED PRODUCT-RELATED"/>
    <property type="match status" value="1"/>
</dbReference>
<evidence type="ECO:0000256" key="3">
    <source>
        <dbReference type="SAM" id="SignalP"/>
    </source>
</evidence>
<dbReference type="Gene3D" id="3.40.50.1820">
    <property type="entry name" value="alpha/beta hydrolase"/>
    <property type="match status" value="1"/>
</dbReference>
<reference evidence="5" key="1">
    <citation type="journal article" date="2014" name="Int. J. Syst. Evol. Microbiol.">
        <title>Complete genome sequence of Corynebacterium casei LMG S-19264T (=DSM 44701T), isolated from a smear-ripened cheese.</title>
        <authorList>
            <consortium name="US DOE Joint Genome Institute (JGI-PGF)"/>
            <person name="Walter F."/>
            <person name="Albersmeier A."/>
            <person name="Kalinowski J."/>
            <person name="Ruckert C."/>
        </authorList>
    </citation>
    <scope>NUCLEOTIDE SEQUENCE</scope>
    <source>
        <strain evidence="5">CGMCC 1.15880</strain>
    </source>
</reference>
<dbReference type="GO" id="GO:0016787">
    <property type="term" value="F:hydrolase activity"/>
    <property type="evidence" value="ECO:0007669"/>
    <property type="project" value="UniProtKB-KW"/>
</dbReference>
<evidence type="ECO:0000259" key="4">
    <source>
        <dbReference type="Pfam" id="PF02230"/>
    </source>
</evidence>
<name>A0A916VTG1_9RHOB</name>
<dbReference type="InterPro" id="IPR003140">
    <property type="entry name" value="PLipase/COase/thioEstase"/>
</dbReference>
<dbReference type="PANTHER" id="PTHR43037:SF5">
    <property type="entry name" value="FERULOYL ESTERASE"/>
    <property type="match status" value="1"/>
</dbReference>
<gene>
    <name evidence="5" type="ORF">GCM10011498_35370</name>
</gene>
<accession>A0A916VTG1</accession>
<keyword evidence="2" id="KW-0378">Hydrolase</keyword>
<organism evidence="5 6">
    <name type="scientific">Neptunicoccus cionae</name>
    <dbReference type="NCBI Taxonomy" id="2035344"/>
    <lineage>
        <taxon>Bacteria</taxon>
        <taxon>Pseudomonadati</taxon>
        <taxon>Pseudomonadota</taxon>
        <taxon>Alphaproteobacteria</taxon>
        <taxon>Rhodobacterales</taxon>
        <taxon>Paracoccaceae</taxon>
        <taxon>Neptunicoccus</taxon>
    </lineage>
</organism>
<dbReference type="InterPro" id="IPR050955">
    <property type="entry name" value="Plant_Biomass_Hydrol_Est"/>
</dbReference>
<evidence type="ECO:0000313" key="5">
    <source>
        <dbReference type="EMBL" id="GGA31100.1"/>
    </source>
</evidence>
<evidence type="ECO:0000256" key="2">
    <source>
        <dbReference type="ARBA" id="ARBA00022801"/>
    </source>
</evidence>
<comment type="caution">
    <text evidence="5">The sequence shown here is derived from an EMBL/GenBank/DDBJ whole genome shotgun (WGS) entry which is preliminary data.</text>
</comment>
<dbReference type="RefSeq" id="WP_188678432.1">
    <property type="nucleotide sequence ID" value="NZ_BMKA01000008.1"/>
</dbReference>
<dbReference type="EMBL" id="BMKA01000008">
    <property type="protein sequence ID" value="GGA31100.1"/>
    <property type="molecule type" value="Genomic_DNA"/>
</dbReference>
<dbReference type="InterPro" id="IPR029058">
    <property type="entry name" value="AB_hydrolase_fold"/>
</dbReference>
<feature type="domain" description="Phospholipase/carboxylesterase/thioesterase" evidence="4">
    <location>
        <begin position="48"/>
        <end position="196"/>
    </location>
</feature>
<dbReference type="SUPFAM" id="SSF53474">
    <property type="entry name" value="alpha/beta-Hydrolases"/>
    <property type="match status" value="1"/>
</dbReference>
<dbReference type="Pfam" id="PF02230">
    <property type="entry name" value="Abhydrolase_2"/>
    <property type="match status" value="1"/>
</dbReference>
<dbReference type="PROSITE" id="PS51257">
    <property type="entry name" value="PROKAR_LIPOPROTEIN"/>
    <property type="match status" value="1"/>
</dbReference>
<dbReference type="Proteomes" id="UP000628017">
    <property type="component" value="Unassembled WGS sequence"/>
</dbReference>
<keyword evidence="1 3" id="KW-0732">Signal</keyword>
<evidence type="ECO:0000256" key="1">
    <source>
        <dbReference type="ARBA" id="ARBA00022729"/>
    </source>
</evidence>
<sequence length="288" mass="31282">MRALALVFALAGPLVTTVPNVAVACSATSPCVLENGDYHIAQPLVNSRKKPPAVVYLHGAGGSGRGAMRNTALVKQFVDRGYVFAAPSGLPWQGRQGGIWSFHPKRNQARDEIAFLTDVRDDLISRHNVDPDRILLVGFSVGGSMTAYLACAAPGTFDAYAPLAGNFWRPHPESCVGPVQMMHTHGWSDGTVPLEGRILRGDGIDDPNSLVQGDIFHAMTIWRDTNACQRLQPNRFFTEGPFMRRIWDSCAAGSALQFALFPGGHRIPAGWSDLVLDWYEGLDSPAQN</sequence>
<feature type="signal peptide" evidence="3">
    <location>
        <begin position="1"/>
        <end position="24"/>
    </location>
</feature>
<protein>
    <recommendedName>
        <fullName evidence="4">Phospholipase/carboxylesterase/thioesterase domain-containing protein</fullName>
    </recommendedName>
</protein>
<evidence type="ECO:0000313" key="6">
    <source>
        <dbReference type="Proteomes" id="UP000628017"/>
    </source>
</evidence>